<evidence type="ECO:0000313" key="1">
    <source>
        <dbReference type="EMBL" id="SDP61415.1"/>
    </source>
</evidence>
<dbReference type="Proteomes" id="UP000199073">
    <property type="component" value="Unassembled WGS sequence"/>
</dbReference>
<keyword evidence="2" id="KW-1185">Reference proteome</keyword>
<gene>
    <name evidence="1" type="ORF">SAMN05660330_03387</name>
</gene>
<sequence length="626" mass="71307">MEIKKNSHVERLVNFIPFGPGISEIVTELQKETQKLDIKTQAIDFVTKIVKEKSKALIVLTGNAGHGKTYICQKILMSVLGMSDQDAKKALRNQHLGDRGLESPTSSCDTIRIFKDMSELDSKTAALCLHESLDQNRCVTIACVNEGKLREILSIDNADEYPNLNKINCALASCVDEGFTGFEDELFFVNLNFQSVVANGRNSKKSFLEEAFQSWLNDERSWSSCKDCIAMAQGCPIYNNRNLLTMKASGESGAIGEKRARGIIHLFKMAELFGQTITVREMLIVLAYIVTGHLDCSKVHERFNKQKKQGWQSEFAFYHNVFAENLQESQLDKVPLLRCFRKFDPSRIARREVDDRFILGFDIDTKQSDLFFIYKDDCYNALEQGTGLLVTSSGSEAGSEEADLMLQAIKRLRRRDFFDLWTLESLSEVQELKERAKRIGYSSLADMVWLTTRSKDEDKQRLVRIKNDIVAGLHAIQGLSPWNEKTNLLVTHPAFARLQRKVNLINGTVTADKIKFLKRCEVWERKLASDRLGLIGVDDTVDYIEREVVLSVEDEELPLNLERFEYLRKAGLGYLSRVFFQTDIRRILNFLAKVAVKIEQKDDSNNIIISTPEKQYQLAISEGLIQ</sequence>
<accession>A0A1H0U601</accession>
<dbReference type="RefSeq" id="WP_092224968.1">
    <property type="nucleotide sequence ID" value="NZ_FNJI01000029.1"/>
</dbReference>
<dbReference type="STRING" id="91360.SAMN05660330_03387"/>
<name>A0A1H0U601_9BACT</name>
<reference evidence="1 2" key="1">
    <citation type="submission" date="2016-10" db="EMBL/GenBank/DDBJ databases">
        <authorList>
            <person name="de Groot N.N."/>
        </authorList>
    </citation>
    <scope>NUCLEOTIDE SEQUENCE [LARGE SCALE GENOMIC DNA]</scope>
    <source>
        <strain evidence="1 2">DSM 12130</strain>
    </source>
</reference>
<organism evidence="1 2">
    <name type="scientific">Desulforhopalus singaporensis</name>
    <dbReference type="NCBI Taxonomy" id="91360"/>
    <lineage>
        <taxon>Bacteria</taxon>
        <taxon>Pseudomonadati</taxon>
        <taxon>Thermodesulfobacteriota</taxon>
        <taxon>Desulfobulbia</taxon>
        <taxon>Desulfobulbales</taxon>
        <taxon>Desulfocapsaceae</taxon>
        <taxon>Desulforhopalus</taxon>
    </lineage>
</organism>
<protein>
    <submittedName>
        <fullName evidence="1">Uncharacterized protein</fullName>
    </submittedName>
</protein>
<evidence type="ECO:0000313" key="2">
    <source>
        <dbReference type="Proteomes" id="UP000199073"/>
    </source>
</evidence>
<dbReference type="OrthoDB" id="9801841at2"/>
<dbReference type="EMBL" id="FNJI01000029">
    <property type="protein sequence ID" value="SDP61415.1"/>
    <property type="molecule type" value="Genomic_DNA"/>
</dbReference>
<dbReference type="AlphaFoldDB" id="A0A1H0U601"/>
<proteinExistence type="predicted"/>